<feature type="domain" description="Cyclophilin-like" evidence="1">
    <location>
        <begin position="6"/>
        <end position="107"/>
    </location>
</feature>
<dbReference type="Gene3D" id="2.40.100.20">
    <property type="match status" value="1"/>
</dbReference>
<evidence type="ECO:0000313" key="3">
    <source>
        <dbReference type="Proteomes" id="UP001180515"/>
    </source>
</evidence>
<dbReference type="GeneID" id="61421416"/>
<dbReference type="AlphaFoldDB" id="A0AAE4KVC5"/>
<dbReference type="InterPro" id="IPR029000">
    <property type="entry name" value="Cyclophilin-like_dom_sf"/>
</dbReference>
<dbReference type="EMBL" id="JARQAG010000029">
    <property type="protein sequence ID" value="MDT2732706.1"/>
    <property type="molecule type" value="Genomic_DNA"/>
</dbReference>
<reference evidence="2" key="1">
    <citation type="submission" date="2023-03" db="EMBL/GenBank/DDBJ databases">
        <authorList>
            <person name="Shen W."/>
            <person name="Cai J."/>
        </authorList>
    </citation>
    <scope>NUCLEOTIDE SEQUENCE</scope>
    <source>
        <strain evidence="2">P82-2</strain>
    </source>
</reference>
<evidence type="ECO:0000259" key="1">
    <source>
        <dbReference type="Pfam" id="PF18050"/>
    </source>
</evidence>
<accession>A0AAE4KVC5</accession>
<dbReference type="Pfam" id="PF18050">
    <property type="entry name" value="Cyclophil_like2"/>
    <property type="match status" value="1"/>
</dbReference>
<gene>
    <name evidence="2" type="ORF">P7G31_10865</name>
</gene>
<protein>
    <submittedName>
        <fullName evidence="2">Cyclophilin-like fold protein</fullName>
    </submittedName>
</protein>
<evidence type="ECO:0000313" key="2">
    <source>
        <dbReference type="EMBL" id="MDT2732706.1"/>
    </source>
</evidence>
<comment type="caution">
    <text evidence="2">The sequence shown here is derived from an EMBL/GenBank/DDBJ whole genome shotgun (WGS) entry which is preliminary data.</text>
</comment>
<name>A0AAE4KVC5_9STRE</name>
<organism evidence="2 3">
    <name type="scientific">Streptococcus parauberis</name>
    <dbReference type="NCBI Taxonomy" id="1348"/>
    <lineage>
        <taxon>Bacteria</taxon>
        <taxon>Bacillati</taxon>
        <taxon>Bacillota</taxon>
        <taxon>Bacilli</taxon>
        <taxon>Lactobacillales</taxon>
        <taxon>Streptococcaceae</taxon>
        <taxon>Streptococcus</taxon>
    </lineage>
</organism>
<dbReference type="RefSeq" id="WP_003105703.1">
    <property type="nucleotide sequence ID" value="NZ_JARQAG010000029.1"/>
</dbReference>
<dbReference type="SUPFAM" id="SSF50891">
    <property type="entry name" value="Cyclophilin-like"/>
    <property type="match status" value="1"/>
</dbReference>
<dbReference type="Proteomes" id="UP001180515">
    <property type="component" value="Unassembled WGS sequence"/>
</dbReference>
<dbReference type="InterPro" id="IPR041183">
    <property type="entry name" value="Cyclophilin-like"/>
</dbReference>
<proteinExistence type="predicted"/>
<sequence>MSMKLKIKDNDIPVDWELNQAVYTLNEDAQKSPINVKMEKYGGFEQVGFLGKNYPRSDKHIKTEVGDIVLYNGNNIVIFYGQNSWSYTKLGRIKLSDNQIVDLLSNEELLLTLTS</sequence>